<dbReference type="Proteomes" id="UP000308886">
    <property type="component" value="Unassembled WGS sequence"/>
</dbReference>
<dbReference type="EMBL" id="SRZC01000019">
    <property type="protein sequence ID" value="TGX81175.1"/>
    <property type="molecule type" value="Genomic_DNA"/>
</dbReference>
<sequence>MTITFVCTGNASRSPFAEAVMKKLLAENKLSGFEINSVGTKNLHNEPRNPEMVAVAKELGYTLNGVTRHISEEDISKSDLILIMSPKHYDKLTEILPKECWGKIKLFNKYCFEDDTEVPDPYYQPDKAAYRQAADKIIAGCMCMIDRLKANHN</sequence>
<comment type="caution">
    <text evidence="1">The sequence shown here is derived from an EMBL/GenBank/DDBJ whole genome shotgun (WGS) entry which is preliminary data.</text>
</comment>
<proteinExistence type="predicted"/>
<accession>A0AC61QND6</accession>
<protein>
    <submittedName>
        <fullName evidence="1">Low molecular weight phosphotyrosine protein phosphatase</fullName>
    </submittedName>
</protein>
<name>A0AC61QND6_9BACT</name>
<evidence type="ECO:0000313" key="1">
    <source>
        <dbReference type="EMBL" id="TGX81175.1"/>
    </source>
</evidence>
<gene>
    <name evidence="1" type="ORF">E5358_11195</name>
</gene>
<organism evidence="1 2">
    <name type="scientific">Palleniella muris</name>
    <dbReference type="NCBI Taxonomy" id="3038145"/>
    <lineage>
        <taxon>Bacteria</taxon>
        <taxon>Pseudomonadati</taxon>
        <taxon>Bacteroidota</taxon>
        <taxon>Bacteroidia</taxon>
        <taxon>Bacteroidales</taxon>
        <taxon>Prevotellaceae</taxon>
        <taxon>Palleniella</taxon>
    </lineage>
</organism>
<reference evidence="1" key="1">
    <citation type="submission" date="2019-04" db="EMBL/GenBank/DDBJ databases">
        <title>Microbes associate with the intestines of laboratory mice.</title>
        <authorList>
            <person name="Navarre W."/>
            <person name="Wong E."/>
            <person name="Huang K."/>
            <person name="Tropini C."/>
            <person name="Ng K."/>
            <person name="Yu B."/>
        </authorList>
    </citation>
    <scope>NUCLEOTIDE SEQUENCE</scope>
    <source>
        <strain evidence="1">NM73_A23</strain>
    </source>
</reference>
<evidence type="ECO:0000313" key="2">
    <source>
        <dbReference type="Proteomes" id="UP000308886"/>
    </source>
</evidence>
<keyword evidence="2" id="KW-1185">Reference proteome</keyword>